<protein>
    <submittedName>
        <fullName evidence="1">Uncharacterized protein</fullName>
    </submittedName>
</protein>
<sequence length="241" mass="27587">MKTPQSMATKGQGMLFCNCICSWQPVRVVHGDGHIRSLTRPVTVGELLKHHPHHFVCEPTSNGPLYHSGMLPLDMELEEGRIYLLLPLPRLLPHLASTFPNPPCCPCFSHRETMHSNSAQKYDSKSFSEEHSRLKSWLARNQDQFLVAASTMRKFRHRVVKSKLVRSLVRMSKRMLPDRLRLRLSFQKLEDFSKGSTSSSVVGKSVQYCSRNRWRPGLECISEVDLLTGLLRDSVEVGEYR</sequence>
<gene>
    <name evidence="1" type="ORF">KC19_1G014200</name>
</gene>
<dbReference type="PANTHER" id="PTHR33052">
    <property type="entry name" value="DUF4228 DOMAIN PROTEIN-RELATED"/>
    <property type="match status" value="1"/>
</dbReference>
<dbReference type="Pfam" id="PF14009">
    <property type="entry name" value="PADRE"/>
    <property type="match status" value="1"/>
</dbReference>
<keyword evidence="2" id="KW-1185">Reference proteome</keyword>
<accession>A0A8T0J302</accession>
<dbReference type="AlphaFoldDB" id="A0A8T0J302"/>
<name>A0A8T0J302_CERPU</name>
<organism evidence="1 2">
    <name type="scientific">Ceratodon purpureus</name>
    <name type="common">Fire moss</name>
    <name type="synonym">Dicranum purpureum</name>
    <dbReference type="NCBI Taxonomy" id="3225"/>
    <lineage>
        <taxon>Eukaryota</taxon>
        <taxon>Viridiplantae</taxon>
        <taxon>Streptophyta</taxon>
        <taxon>Embryophyta</taxon>
        <taxon>Bryophyta</taxon>
        <taxon>Bryophytina</taxon>
        <taxon>Bryopsida</taxon>
        <taxon>Dicranidae</taxon>
        <taxon>Pseudoditrichales</taxon>
        <taxon>Ditrichaceae</taxon>
        <taxon>Ceratodon</taxon>
    </lineage>
</organism>
<evidence type="ECO:0000313" key="1">
    <source>
        <dbReference type="EMBL" id="KAG0589338.1"/>
    </source>
</evidence>
<evidence type="ECO:0000313" key="2">
    <source>
        <dbReference type="Proteomes" id="UP000822688"/>
    </source>
</evidence>
<dbReference type="Proteomes" id="UP000822688">
    <property type="component" value="Chromosome 1"/>
</dbReference>
<comment type="caution">
    <text evidence="1">The sequence shown here is derived from an EMBL/GenBank/DDBJ whole genome shotgun (WGS) entry which is preliminary data.</text>
</comment>
<dbReference type="EMBL" id="CM026421">
    <property type="protein sequence ID" value="KAG0589338.1"/>
    <property type="molecule type" value="Genomic_DNA"/>
</dbReference>
<proteinExistence type="predicted"/>
<reference evidence="1" key="1">
    <citation type="submission" date="2020-06" db="EMBL/GenBank/DDBJ databases">
        <title>WGS assembly of Ceratodon purpureus strain R40.</title>
        <authorList>
            <person name="Carey S.B."/>
            <person name="Jenkins J."/>
            <person name="Shu S."/>
            <person name="Lovell J.T."/>
            <person name="Sreedasyam A."/>
            <person name="Maumus F."/>
            <person name="Tiley G.P."/>
            <person name="Fernandez-Pozo N."/>
            <person name="Barry K."/>
            <person name="Chen C."/>
            <person name="Wang M."/>
            <person name="Lipzen A."/>
            <person name="Daum C."/>
            <person name="Saski C.A."/>
            <person name="Payton A.C."/>
            <person name="Mcbreen J.C."/>
            <person name="Conrad R.E."/>
            <person name="Kollar L.M."/>
            <person name="Olsson S."/>
            <person name="Huttunen S."/>
            <person name="Landis J.B."/>
            <person name="Wickett N.J."/>
            <person name="Johnson M.G."/>
            <person name="Rensing S.A."/>
            <person name="Grimwood J."/>
            <person name="Schmutz J."/>
            <person name="Mcdaniel S.F."/>
        </authorList>
    </citation>
    <scope>NUCLEOTIDE SEQUENCE</scope>
    <source>
        <strain evidence="1">R40</strain>
    </source>
</reference>
<dbReference type="InterPro" id="IPR025322">
    <property type="entry name" value="PADRE_dom"/>
</dbReference>